<sequence>MRMLRRTSSTTTAVLLAAGLWGGWGSSAFAMEFDLQVFGHRVVVESNDDGEILKLDDREVHRNIYVHIERVAVIDDVQTIVGTSSDGGNACAPTPFVLTLPAGDEPKLEMFPEDCVGVSSSEEDGKLVFTAEPLPGRDGERWSWDPTNGFKSMGALAFQPDPGKGWDSLVSAPPEHPSGLYDFGAIADQLDALLGDDAADFKEIITGVGSGELRDGGFYVGTSCLPHSCGAVEAIVVADTTEEQVYVAWKPLDAKIIVRPEVKSWPASARTALREWAATWN</sequence>
<keyword evidence="2" id="KW-1185">Reference proteome</keyword>
<dbReference type="Proteomes" id="UP000541470">
    <property type="component" value="Unassembled WGS sequence"/>
</dbReference>
<comment type="caution">
    <text evidence="1">The sequence shown here is derived from an EMBL/GenBank/DDBJ whole genome shotgun (WGS) entry which is preliminary data.</text>
</comment>
<dbReference type="EMBL" id="JABBGK010000002">
    <property type="protein sequence ID" value="NML75180.1"/>
    <property type="molecule type" value="Genomic_DNA"/>
</dbReference>
<dbReference type="AlphaFoldDB" id="A0A7Y0FWR5"/>
<evidence type="ECO:0000313" key="1">
    <source>
        <dbReference type="EMBL" id="NML75180.1"/>
    </source>
</evidence>
<accession>A0A7Y0FWR5</accession>
<reference evidence="1 2" key="1">
    <citation type="submission" date="2020-04" db="EMBL/GenBank/DDBJ databases">
        <title>Rhizobium sp. S-51 isolated from soil.</title>
        <authorList>
            <person name="Dahal R.H."/>
        </authorList>
    </citation>
    <scope>NUCLEOTIDE SEQUENCE [LARGE SCALE GENOMIC DNA]</scope>
    <source>
        <strain evidence="1 2">S-51</strain>
    </source>
</reference>
<name>A0A7Y0FWR5_9HYPH</name>
<protein>
    <submittedName>
        <fullName evidence="1">Uncharacterized protein</fullName>
    </submittedName>
</protein>
<proteinExistence type="predicted"/>
<dbReference type="RefSeq" id="WP_169591790.1">
    <property type="nucleotide sequence ID" value="NZ_JABBGK010000002.1"/>
</dbReference>
<gene>
    <name evidence="1" type="ORF">HHL25_13690</name>
</gene>
<organism evidence="1 2">
    <name type="scientific">Rhizobium terricola</name>
    <dbReference type="NCBI Taxonomy" id="2728849"/>
    <lineage>
        <taxon>Bacteria</taxon>
        <taxon>Pseudomonadati</taxon>
        <taxon>Pseudomonadota</taxon>
        <taxon>Alphaproteobacteria</taxon>
        <taxon>Hyphomicrobiales</taxon>
        <taxon>Rhizobiaceae</taxon>
        <taxon>Rhizobium/Agrobacterium group</taxon>
        <taxon>Rhizobium</taxon>
    </lineage>
</organism>
<evidence type="ECO:0000313" key="2">
    <source>
        <dbReference type="Proteomes" id="UP000541470"/>
    </source>
</evidence>